<keyword evidence="5" id="KW-0804">Transcription</keyword>
<accession>A0ABT7SHR7</accession>
<keyword evidence="2" id="KW-0805">Transcription regulation</keyword>
<evidence type="ECO:0000313" key="9">
    <source>
        <dbReference type="Proteomes" id="UP001529338"/>
    </source>
</evidence>
<evidence type="ECO:0000256" key="1">
    <source>
        <dbReference type="ARBA" id="ARBA00010641"/>
    </source>
</evidence>
<dbReference type="InterPro" id="IPR013324">
    <property type="entry name" value="RNA_pol_sigma_r3/r4-like"/>
</dbReference>
<keyword evidence="9" id="KW-1185">Reference proteome</keyword>
<feature type="domain" description="RNA polymerase sigma-70 region 2" evidence="6">
    <location>
        <begin position="13"/>
        <end position="79"/>
    </location>
</feature>
<evidence type="ECO:0000259" key="6">
    <source>
        <dbReference type="Pfam" id="PF04542"/>
    </source>
</evidence>
<sequence length="178" mass="19855">MAQDWERRVDELVRDRGASLLRYAVLLTGDVAAAEDLVQDAVVATFVRRASVRDAAAAEAYVRRVILTRFVDGYRRDRRWRGLHHLLARPEEHPGIEEHAGGRADVLAALRTLAPRVRACVVLRFYEDLTVPEVAARLGLSPGAVKRYLSDGLRALHVQLGTDADPGDTRWVIEVSKP</sequence>
<dbReference type="InterPro" id="IPR014284">
    <property type="entry name" value="RNA_pol_sigma-70_dom"/>
</dbReference>
<comment type="similarity">
    <text evidence="1">Belongs to the sigma-70 factor family. ECF subfamily.</text>
</comment>
<evidence type="ECO:0000256" key="4">
    <source>
        <dbReference type="ARBA" id="ARBA00023125"/>
    </source>
</evidence>
<dbReference type="RefSeq" id="WP_289455582.1">
    <property type="nucleotide sequence ID" value="NZ_JAUCGQ010000001.1"/>
</dbReference>
<dbReference type="Pfam" id="PF04542">
    <property type="entry name" value="Sigma70_r2"/>
    <property type="match status" value="1"/>
</dbReference>
<dbReference type="SUPFAM" id="SSF88659">
    <property type="entry name" value="Sigma3 and sigma4 domains of RNA polymerase sigma factors"/>
    <property type="match status" value="1"/>
</dbReference>
<organism evidence="8 9">
    <name type="scientific">Cellulomonas alba</name>
    <dbReference type="NCBI Taxonomy" id="3053467"/>
    <lineage>
        <taxon>Bacteria</taxon>
        <taxon>Bacillati</taxon>
        <taxon>Actinomycetota</taxon>
        <taxon>Actinomycetes</taxon>
        <taxon>Micrococcales</taxon>
        <taxon>Cellulomonadaceae</taxon>
        <taxon>Cellulomonas</taxon>
    </lineage>
</organism>
<dbReference type="PANTHER" id="PTHR43133:SF50">
    <property type="entry name" value="ECF RNA POLYMERASE SIGMA FACTOR SIGM"/>
    <property type="match status" value="1"/>
</dbReference>
<evidence type="ECO:0000313" key="8">
    <source>
        <dbReference type="EMBL" id="MDM7855723.1"/>
    </source>
</evidence>
<dbReference type="InterPro" id="IPR039425">
    <property type="entry name" value="RNA_pol_sigma-70-like"/>
</dbReference>
<feature type="domain" description="RNA polymerase sigma factor 70 region 4 type 2" evidence="7">
    <location>
        <begin position="105"/>
        <end position="156"/>
    </location>
</feature>
<keyword evidence="4" id="KW-0238">DNA-binding</keyword>
<evidence type="ECO:0000256" key="3">
    <source>
        <dbReference type="ARBA" id="ARBA00023082"/>
    </source>
</evidence>
<proteinExistence type="inferred from homology"/>
<reference evidence="8 9" key="1">
    <citation type="submission" date="2023-06" db="EMBL/GenBank/DDBJ databases">
        <title>Cellulomonas sp. MW4 Whole genome sequence.</title>
        <authorList>
            <person name="Park S."/>
        </authorList>
    </citation>
    <scope>NUCLEOTIDE SEQUENCE [LARGE SCALE GENOMIC DNA]</scope>
    <source>
        <strain evidence="8 9">MW4</strain>
    </source>
</reference>
<dbReference type="NCBIfam" id="TIGR02937">
    <property type="entry name" value="sigma70-ECF"/>
    <property type="match status" value="1"/>
</dbReference>
<dbReference type="Pfam" id="PF08281">
    <property type="entry name" value="Sigma70_r4_2"/>
    <property type="match status" value="1"/>
</dbReference>
<dbReference type="Proteomes" id="UP001529338">
    <property type="component" value="Unassembled WGS sequence"/>
</dbReference>
<evidence type="ECO:0000259" key="7">
    <source>
        <dbReference type="Pfam" id="PF08281"/>
    </source>
</evidence>
<dbReference type="Gene3D" id="1.10.1740.10">
    <property type="match status" value="1"/>
</dbReference>
<dbReference type="CDD" id="cd06171">
    <property type="entry name" value="Sigma70_r4"/>
    <property type="match status" value="1"/>
</dbReference>
<evidence type="ECO:0000256" key="2">
    <source>
        <dbReference type="ARBA" id="ARBA00023015"/>
    </source>
</evidence>
<dbReference type="SUPFAM" id="SSF88946">
    <property type="entry name" value="Sigma2 domain of RNA polymerase sigma factors"/>
    <property type="match status" value="1"/>
</dbReference>
<keyword evidence="3" id="KW-0731">Sigma factor</keyword>
<dbReference type="InterPro" id="IPR007627">
    <property type="entry name" value="RNA_pol_sigma70_r2"/>
</dbReference>
<dbReference type="InterPro" id="IPR013249">
    <property type="entry name" value="RNA_pol_sigma70_r4_t2"/>
</dbReference>
<dbReference type="PANTHER" id="PTHR43133">
    <property type="entry name" value="RNA POLYMERASE ECF-TYPE SIGMA FACTO"/>
    <property type="match status" value="1"/>
</dbReference>
<name>A0ABT7SHR7_9CELL</name>
<dbReference type="EMBL" id="JAUCGQ010000001">
    <property type="protein sequence ID" value="MDM7855723.1"/>
    <property type="molecule type" value="Genomic_DNA"/>
</dbReference>
<dbReference type="Gene3D" id="1.10.10.10">
    <property type="entry name" value="Winged helix-like DNA-binding domain superfamily/Winged helix DNA-binding domain"/>
    <property type="match status" value="1"/>
</dbReference>
<dbReference type="InterPro" id="IPR013325">
    <property type="entry name" value="RNA_pol_sigma_r2"/>
</dbReference>
<evidence type="ECO:0000256" key="5">
    <source>
        <dbReference type="ARBA" id="ARBA00023163"/>
    </source>
</evidence>
<dbReference type="InterPro" id="IPR036388">
    <property type="entry name" value="WH-like_DNA-bd_sf"/>
</dbReference>
<comment type="caution">
    <text evidence="8">The sequence shown here is derived from an EMBL/GenBank/DDBJ whole genome shotgun (WGS) entry which is preliminary data.</text>
</comment>
<protein>
    <submittedName>
        <fullName evidence="8">SigE family RNA polymerase sigma factor</fullName>
    </submittedName>
</protein>
<gene>
    <name evidence="8" type="ORF">QRT04_12355</name>
</gene>